<dbReference type="GO" id="GO:0005524">
    <property type="term" value="F:ATP binding"/>
    <property type="evidence" value="ECO:0007669"/>
    <property type="project" value="InterPro"/>
</dbReference>
<dbReference type="GO" id="GO:0030163">
    <property type="term" value="P:protein catabolic process"/>
    <property type="evidence" value="ECO:0007669"/>
    <property type="project" value="InterPro"/>
</dbReference>
<evidence type="ECO:0000259" key="2">
    <source>
        <dbReference type="Pfam" id="PF05362"/>
    </source>
</evidence>
<dbReference type="RefSeq" id="WP_031588615.1">
    <property type="nucleotide sequence ID" value="NZ_JNKN01000004.1"/>
</dbReference>
<dbReference type="Pfam" id="PF20442">
    <property type="entry name" value="BrxL_N"/>
    <property type="match status" value="1"/>
</dbReference>
<reference evidence="4 5" key="1">
    <citation type="journal article" date="2015" name="Genome Announc.">
        <title>Expanding the biotechnology potential of lactobacilli through comparative genomics of 213 strains and associated genera.</title>
        <authorList>
            <person name="Sun Z."/>
            <person name="Harris H.M."/>
            <person name="McCann A."/>
            <person name="Guo C."/>
            <person name="Argimon S."/>
            <person name="Zhang W."/>
            <person name="Yang X."/>
            <person name="Jeffery I.B."/>
            <person name="Cooney J.C."/>
            <person name="Kagawa T.F."/>
            <person name="Liu W."/>
            <person name="Song Y."/>
            <person name="Salvetti E."/>
            <person name="Wrobel A."/>
            <person name="Rasinkangas P."/>
            <person name="Parkhill J."/>
            <person name="Rea M.C."/>
            <person name="O'Sullivan O."/>
            <person name="Ritari J."/>
            <person name="Douillard F.P."/>
            <person name="Paul Ross R."/>
            <person name="Yang R."/>
            <person name="Briner A.E."/>
            <person name="Felis G.E."/>
            <person name="de Vos W.M."/>
            <person name="Barrangou R."/>
            <person name="Klaenhammer T.R."/>
            <person name="Caufield P.W."/>
            <person name="Cui Y."/>
            <person name="Zhang H."/>
            <person name="O'Toole P.W."/>
        </authorList>
    </citation>
    <scope>NUCLEOTIDE SEQUENCE [LARGE SCALE GENOMIC DNA]</scope>
    <source>
        <strain evidence="4 5">DSM 20405</strain>
    </source>
</reference>
<dbReference type="NCBIfam" id="TIGR02688">
    <property type="entry name" value="BREX system Lon protease-like protein BrxL"/>
    <property type="match status" value="1"/>
</dbReference>
<dbReference type="InterPro" id="IPR013473">
    <property type="entry name" value="BrxL"/>
</dbReference>
<gene>
    <name evidence="4" type="ORF">IV49_GL001165</name>
</gene>
<dbReference type="InterPro" id="IPR020568">
    <property type="entry name" value="Ribosomal_Su5_D2-typ_SF"/>
</dbReference>
<feature type="domain" description="BREX system Lon protease-like BrxL N-terminal" evidence="3">
    <location>
        <begin position="11"/>
        <end position="141"/>
    </location>
</feature>
<feature type="domain" description="Lon proteolytic" evidence="2">
    <location>
        <begin position="507"/>
        <end position="668"/>
    </location>
</feature>
<dbReference type="InterPro" id="IPR008269">
    <property type="entry name" value="Lon_proteolytic"/>
</dbReference>
<dbReference type="GO" id="GO:0004176">
    <property type="term" value="F:ATP-dependent peptidase activity"/>
    <property type="evidence" value="ECO:0007669"/>
    <property type="project" value="InterPro"/>
</dbReference>
<proteinExistence type="predicted"/>
<dbReference type="InterPro" id="IPR027417">
    <property type="entry name" value="P-loop_NTPase"/>
</dbReference>
<dbReference type="InterPro" id="IPR027065">
    <property type="entry name" value="Lon_Prtase"/>
</dbReference>
<organism evidence="4 5">
    <name type="scientific">Kandleria vitulina DSM 20405</name>
    <dbReference type="NCBI Taxonomy" id="1410657"/>
    <lineage>
        <taxon>Bacteria</taxon>
        <taxon>Bacillati</taxon>
        <taxon>Bacillota</taxon>
        <taxon>Erysipelotrichia</taxon>
        <taxon>Erysipelotrichales</taxon>
        <taxon>Coprobacillaceae</taxon>
        <taxon>Kandleria</taxon>
    </lineage>
</organism>
<accession>A0A0R2HDK2</accession>
<dbReference type="SUPFAM" id="SSF52540">
    <property type="entry name" value="P-loop containing nucleoside triphosphate hydrolases"/>
    <property type="match status" value="1"/>
</dbReference>
<name>A0A0R2HDK2_9FIRM</name>
<keyword evidence="5" id="KW-1185">Reference proteome</keyword>
<dbReference type="AlphaFoldDB" id="A0A0R2HDK2"/>
<dbReference type="Pfam" id="PF05362">
    <property type="entry name" value="Lon_C"/>
    <property type="match status" value="1"/>
</dbReference>
<comment type="caution">
    <text evidence="4">The sequence shown here is derived from an EMBL/GenBank/DDBJ whole genome shotgun (WGS) entry which is preliminary data.</text>
</comment>
<dbReference type="PANTHER" id="PTHR10046">
    <property type="entry name" value="ATP DEPENDENT LON PROTEASE FAMILY MEMBER"/>
    <property type="match status" value="1"/>
</dbReference>
<dbReference type="EMBL" id="JQBL01000003">
    <property type="protein sequence ID" value="KRN51090.1"/>
    <property type="molecule type" value="Genomic_DNA"/>
</dbReference>
<dbReference type="InterPro" id="IPR014061">
    <property type="entry name" value="BrxL-like"/>
</dbReference>
<dbReference type="SUPFAM" id="SSF54211">
    <property type="entry name" value="Ribosomal protein S5 domain 2-like"/>
    <property type="match status" value="1"/>
</dbReference>
<dbReference type="InterPro" id="IPR046838">
    <property type="entry name" value="BrxL_N"/>
</dbReference>
<dbReference type="Gene3D" id="3.30.230.10">
    <property type="match status" value="1"/>
</dbReference>
<dbReference type="GO" id="GO:0004252">
    <property type="term" value="F:serine-type endopeptidase activity"/>
    <property type="evidence" value="ECO:0007669"/>
    <property type="project" value="InterPro"/>
</dbReference>
<evidence type="ECO:0000313" key="5">
    <source>
        <dbReference type="Proteomes" id="UP000051841"/>
    </source>
</evidence>
<keyword evidence="1" id="KW-0645">Protease</keyword>
<protein>
    <submittedName>
        <fullName evidence="4">Uncharacterized protein</fullName>
    </submittedName>
</protein>
<dbReference type="InterPro" id="IPR014721">
    <property type="entry name" value="Ribsml_uS5_D2-typ_fold_subgr"/>
</dbReference>
<evidence type="ECO:0000313" key="4">
    <source>
        <dbReference type="EMBL" id="KRN51090.1"/>
    </source>
</evidence>
<dbReference type="Pfam" id="PF13337">
    <property type="entry name" value="BrxL_ATPase"/>
    <property type="match status" value="1"/>
</dbReference>
<dbReference type="GO" id="GO:0006508">
    <property type="term" value="P:proteolysis"/>
    <property type="evidence" value="ECO:0007669"/>
    <property type="project" value="UniProtKB-KW"/>
</dbReference>
<keyword evidence="1" id="KW-0378">Hydrolase</keyword>
<evidence type="ECO:0000259" key="3">
    <source>
        <dbReference type="Pfam" id="PF20442"/>
    </source>
</evidence>
<dbReference type="NCBIfam" id="TIGR02653">
    <property type="entry name" value="Lon_rel_chp"/>
    <property type="match status" value="1"/>
</dbReference>
<evidence type="ECO:0000256" key="1">
    <source>
        <dbReference type="ARBA" id="ARBA00022670"/>
    </source>
</evidence>
<dbReference type="Proteomes" id="UP000051841">
    <property type="component" value="Unassembled WGS sequence"/>
</dbReference>
<sequence>MDNLDRALIQNFPGRVVRKDLTSLLKRGANVPTFVLEYLLGMYCSSDDEDVIAAGIEKIKTILTENYVRPDESEKIKSRIRERGQYTVIDKLTGWLDETVDKYYSRFSNLEFSPLELSSDYVTQYSKILTGGMWCMAKIAYVPQGEDFEGKRKRRESPFKLVGVKPIQMPSLNLDDLISKRKYFNYQEWMDLILRSSGYEPDQLDNKQKFHFIERLVPLVERNYNFCELGPRGTGKSHVYKEISPYSILMSGGQTTTANLFYNLSNHRVGLVGHWDTVAFDEVAGMHFKDKNAIQILKDYMASGSFARGKEEINADASMVYVGNINDSVSNLLKRSNLFEPFPPEFNKDTAFFDRMHYYLPGWEVPKMRSDIITKHYGLITDCLSEFCKEMRKQDFTALLDNYYHLNRDFNKRDEDAVRKTFSGLCKVLFPNGIINKEETKILLDYAIEGRRRVKEQLKLIAGNEFADVNLGYYDDEHKEYVVSVPEQKSGDLITNATLPFGHVFTMGRSQSSGEMCVYRLENKAIRGSGRFEKQGVTTKAVRESIESAWMYFQNNSKKVADWESYSNKDYLLYYADLQNKGLSSQVSVAEFVGLCSAAIRISVTESLVIVGDIKLSGTLDELKDLEEIFRTCANAGATKLLLPRSAVIDMKNIPENIRKSVQPMFYSSPIDAAKIAMNI</sequence>
<dbReference type="PATRIC" id="fig|1410657.5.peg.1206"/>